<evidence type="ECO:0000256" key="2">
    <source>
        <dbReference type="ARBA" id="ARBA00004651"/>
    </source>
</evidence>
<reference evidence="11 12" key="1">
    <citation type="submission" date="2024-03" db="EMBL/GenBank/DDBJ databases">
        <authorList>
            <person name="Gkanogiannis A."/>
            <person name="Becerra Lopez-Lavalle L."/>
        </authorList>
    </citation>
    <scope>NUCLEOTIDE SEQUENCE [LARGE SCALE GENOMIC DNA]</scope>
</reference>
<evidence type="ECO:0000256" key="1">
    <source>
        <dbReference type="ARBA" id="ARBA00002598"/>
    </source>
</evidence>
<dbReference type="Pfam" id="PF02537">
    <property type="entry name" value="CRCB"/>
    <property type="match status" value="2"/>
</dbReference>
<keyword evidence="12" id="KW-1185">Reference proteome</keyword>
<accession>A0ABP0Z4T8</accession>
<keyword evidence="5 10" id="KW-1133">Transmembrane helix</keyword>
<feature type="transmembrane region" description="Helical" evidence="10">
    <location>
        <begin position="256"/>
        <end position="282"/>
    </location>
</feature>
<feature type="transmembrane region" description="Helical" evidence="10">
    <location>
        <begin position="440"/>
        <end position="465"/>
    </location>
</feature>
<feature type="transmembrane region" description="Helical" evidence="10">
    <location>
        <begin position="406"/>
        <end position="428"/>
    </location>
</feature>
<feature type="transmembrane region" description="Helical" evidence="10">
    <location>
        <begin position="152"/>
        <end position="172"/>
    </location>
</feature>
<comment type="subcellular location">
    <subcellularLocation>
        <location evidence="2">Cell membrane</location>
        <topology evidence="2">Multi-pass membrane protein</topology>
    </subcellularLocation>
</comment>
<evidence type="ECO:0000256" key="3">
    <source>
        <dbReference type="ARBA" id="ARBA00022475"/>
    </source>
</evidence>
<gene>
    <name evidence="11" type="ORF">CITCOLO1_LOCUS20153</name>
</gene>
<dbReference type="EMBL" id="OZ021742">
    <property type="protein sequence ID" value="CAK9327764.1"/>
    <property type="molecule type" value="Genomic_DNA"/>
</dbReference>
<dbReference type="PANTHER" id="PTHR28259:SF1">
    <property type="entry name" value="FLUORIDE EXPORT PROTEIN 1-RELATED"/>
    <property type="match status" value="1"/>
</dbReference>
<comment type="function">
    <text evidence="1">Fluoride channel required for the rapid expulsion of cytoplasmic fluoride.</text>
</comment>
<protein>
    <submittedName>
        <fullName evidence="11">Uncharacterized protein</fullName>
    </submittedName>
</protein>
<evidence type="ECO:0000256" key="5">
    <source>
        <dbReference type="ARBA" id="ARBA00022989"/>
    </source>
</evidence>
<keyword evidence="4 10" id="KW-0812">Transmembrane</keyword>
<comment type="similarity">
    <text evidence="7">Belongs to the fluoride channel Fluc/FEX (TC 1.A.43) family.</text>
</comment>
<keyword evidence="6 10" id="KW-0472">Membrane</keyword>
<sequence>SPSPIPHLLPTNVGAMDYGSSNPETRQGIPLNRARSLGSSFRRNSFNSSVDHDADIESVSEAGDIGDRALYSNRFSDSERFSLSLDRALENGAIAPIPENILLQSYGFRNRESATVNNTAVSGEENASSTPTFPIVHSEETKQESKRKLSKLLEYVTCLVHLAVFGILGVLTRYGLQKLFGPENANITNNETILYADLPSNMVGSFLMGWWGVVFKGDISEISDYLAIGLTTGYLGSLTTFSGWNQKMLDLSVDGHWLFAILGFLIGLFLVAYSIIFGIETAKGFRWILKRKDISCSWCCKVDSYKRNIAAMVGFSLILILLWSVSGSLLNKDFSRGVGAELWVGCLVGPVGVWVRWFLARLNGRGMGRWKWVPIGTLMANVSAACVMAALATVKKAVKTERVETVASGLQLGLLGCLSTVSTFVAEFNAMRLCEEPWRAYAYSALTMSISFGFGVLIYSVPVWVKGLK</sequence>
<dbReference type="InterPro" id="IPR003691">
    <property type="entry name" value="FluC"/>
</dbReference>
<feature type="transmembrane region" description="Helical" evidence="10">
    <location>
        <begin position="372"/>
        <end position="394"/>
    </location>
</feature>
<feature type="transmembrane region" description="Helical" evidence="10">
    <location>
        <begin position="309"/>
        <end position="330"/>
    </location>
</feature>
<keyword evidence="3" id="KW-1003">Cell membrane</keyword>
<dbReference type="Proteomes" id="UP001642487">
    <property type="component" value="Chromosome 8"/>
</dbReference>
<proteinExistence type="inferred from homology"/>
<evidence type="ECO:0000256" key="4">
    <source>
        <dbReference type="ARBA" id="ARBA00022692"/>
    </source>
</evidence>
<feature type="region of interest" description="Disordered" evidence="9">
    <location>
        <begin position="1"/>
        <end position="33"/>
    </location>
</feature>
<evidence type="ECO:0000256" key="8">
    <source>
        <dbReference type="ARBA" id="ARBA00035585"/>
    </source>
</evidence>
<feature type="transmembrane region" description="Helical" evidence="10">
    <location>
        <begin position="342"/>
        <end position="360"/>
    </location>
</feature>
<evidence type="ECO:0000313" key="11">
    <source>
        <dbReference type="EMBL" id="CAK9327764.1"/>
    </source>
</evidence>
<dbReference type="PANTHER" id="PTHR28259">
    <property type="entry name" value="FLUORIDE EXPORT PROTEIN 1-RELATED"/>
    <property type="match status" value="1"/>
</dbReference>
<evidence type="ECO:0000256" key="7">
    <source>
        <dbReference type="ARBA" id="ARBA00035120"/>
    </source>
</evidence>
<evidence type="ECO:0000313" key="12">
    <source>
        <dbReference type="Proteomes" id="UP001642487"/>
    </source>
</evidence>
<evidence type="ECO:0000256" key="6">
    <source>
        <dbReference type="ARBA" id="ARBA00023136"/>
    </source>
</evidence>
<comment type="catalytic activity">
    <reaction evidence="8">
        <text>fluoride(in) = fluoride(out)</text>
        <dbReference type="Rhea" id="RHEA:76159"/>
        <dbReference type="ChEBI" id="CHEBI:17051"/>
    </reaction>
    <physiologicalReaction direction="left-to-right" evidence="8">
        <dbReference type="Rhea" id="RHEA:76160"/>
    </physiologicalReaction>
</comment>
<name>A0ABP0Z4T8_9ROSI</name>
<evidence type="ECO:0000256" key="9">
    <source>
        <dbReference type="SAM" id="MobiDB-lite"/>
    </source>
</evidence>
<feature type="transmembrane region" description="Helical" evidence="10">
    <location>
        <begin position="225"/>
        <end position="244"/>
    </location>
</feature>
<feature type="transmembrane region" description="Helical" evidence="10">
    <location>
        <begin position="192"/>
        <end position="213"/>
    </location>
</feature>
<organism evidence="11 12">
    <name type="scientific">Citrullus colocynthis</name>
    <name type="common">colocynth</name>
    <dbReference type="NCBI Taxonomy" id="252529"/>
    <lineage>
        <taxon>Eukaryota</taxon>
        <taxon>Viridiplantae</taxon>
        <taxon>Streptophyta</taxon>
        <taxon>Embryophyta</taxon>
        <taxon>Tracheophyta</taxon>
        <taxon>Spermatophyta</taxon>
        <taxon>Magnoliopsida</taxon>
        <taxon>eudicotyledons</taxon>
        <taxon>Gunneridae</taxon>
        <taxon>Pentapetalae</taxon>
        <taxon>rosids</taxon>
        <taxon>fabids</taxon>
        <taxon>Cucurbitales</taxon>
        <taxon>Cucurbitaceae</taxon>
        <taxon>Benincaseae</taxon>
        <taxon>Citrullus</taxon>
    </lineage>
</organism>
<evidence type="ECO:0000256" key="10">
    <source>
        <dbReference type="SAM" id="Phobius"/>
    </source>
</evidence>
<feature type="non-terminal residue" evidence="11">
    <location>
        <position position="1"/>
    </location>
</feature>